<evidence type="ECO:0008006" key="4">
    <source>
        <dbReference type="Google" id="ProtNLM"/>
    </source>
</evidence>
<keyword evidence="3" id="KW-1185">Reference proteome</keyword>
<dbReference type="EMBL" id="SADD01000020">
    <property type="protein sequence ID" value="RVU40970.1"/>
    <property type="molecule type" value="Genomic_DNA"/>
</dbReference>
<evidence type="ECO:0000313" key="2">
    <source>
        <dbReference type="EMBL" id="RVU40970.1"/>
    </source>
</evidence>
<evidence type="ECO:0000256" key="1">
    <source>
        <dbReference type="SAM" id="MobiDB-lite"/>
    </source>
</evidence>
<dbReference type="RefSeq" id="WP_115608344.1">
    <property type="nucleotide sequence ID" value="NZ_SADD01000020.1"/>
</dbReference>
<reference evidence="2 3" key="1">
    <citation type="submission" date="2019-01" db="EMBL/GenBank/DDBJ databases">
        <title>Lujinxingia litoralis gen. nov., sp. nov. and Lujinxingia sediminis gen. nov., sp. nov., new members in the order Bradymonadales, isolated from coastal sediment.</title>
        <authorList>
            <person name="Li C.-M."/>
        </authorList>
    </citation>
    <scope>NUCLEOTIDE SEQUENCE [LARGE SCALE GENOMIC DNA]</scope>
    <source>
        <strain evidence="2 3">SEH01</strain>
    </source>
</reference>
<dbReference type="Proteomes" id="UP000282926">
    <property type="component" value="Unassembled WGS sequence"/>
</dbReference>
<feature type="region of interest" description="Disordered" evidence="1">
    <location>
        <begin position="29"/>
        <end position="68"/>
    </location>
</feature>
<protein>
    <recommendedName>
        <fullName evidence="4">Dickkopf N-terminal cysteine-rich domain-containing protein</fullName>
    </recommendedName>
</protein>
<organism evidence="2 3">
    <name type="scientific">Lujinxingia sediminis</name>
    <dbReference type="NCBI Taxonomy" id="2480984"/>
    <lineage>
        <taxon>Bacteria</taxon>
        <taxon>Deltaproteobacteria</taxon>
        <taxon>Bradymonadales</taxon>
        <taxon>Lujinxingiaceae</taxon>
        <taxon>Lujinxingia</taxon>
    </lineage>
</organism>
<sequence length="658" mass="73140">MDFKRDIVATTLVLSGVALMMMQNLGCQSAPPAAKASEPTPATGTSPEDAGAEQAADPGQAARPLPDMSDVFEAGSCDEFKLIHMAREMYSAAIHLSPDQDLAAEGLRHHCADRRGVEGCTCESLRQFLMRSTYVQSSISQGCARSEECRSEGICEAVPPNDGSWLKELMPALLLSRAASPGVLSCGDTALCQASNAGCARSANCALKGNCALGSSGSCVPTRDEHCLQSQNCQQSGRCDLQEGRDYCTIDRDASCLRSDSCRIYGDCSYTERGGCDAQSQELCEASQDCRDHGRCFLSAEVPGDVNDMYSEFYGERRKCYSKVDEAVEHTVRMLWTEAYAAASLIPLRAGMERFKQEQGKFETYQDYWQLNRDGVPDPDDEDRHVRVNLTLDQTSTQFYVECRQAMELAADVLAPQVWRWEGFEVKLEPYRVVTNDHVLIDRRDSYCSGFRSNNGDSVALVSWVGPILTVSHAWESTDSRTTVFRYWKSYDLRSGEEAPVDALVEMASVIEAFKKDPWVDEQITSYVQGIEERHARGDETDERLQEVREWVARFEASDSPEELSTMFNERVDYKKVELAQGPYVLGPFDEERGLVKMYLAVTSDEAVHLTDFITLKLWVKPRPEYLEAIKRGDGIGALVSEGDLTPGGFDVLNIHNE</sequence>
<evidence type="ECO:0000313" key="3">
    <source>
        <dbReference type="Proteomes" id="UP000282926"/>
    </source>
</evidence>
<gene>
    <name evidence="2" type="ORF">EA187_19510</name>
</gene>
<accession>A0ABY0CMU1</accession>
<name>A0ABY0CMU1_9DELT</name>
<proteinExistence type="predicted"/>
<comment type="caution">
    <text evidence="2">The sequence shown here is derived from an EMBL/GenBank/DDBJ whole genome shotgun (WGS) entry which is preliminary data.</text>
</comment>